<dbReference type="SMART" id="SM00448">
    <property type="entry name" value="REC"/>
    <property type="match status" value="1"/>
</dbReference>
<dbReference type="Pfam" id="PF00072">
    <property type="entry name" value="Response_reg"/>
    <property type="match status" value="1"/>
</dbReference>
<dbReference type="EMBL" id="JABEQG010000031">
    <property type="protein sequence ID" value="MBB2157432.1"/>
    <property type="molecule type" value="Genomic_DNA"/>
</dbReference>
<proteinExistence type="predicted"/>
<evidence type="ECO:0000313" key="4">
    <source>
        <dbReference type="Proteomes" id="UP000550787"/>
    </source>
</evidence>
<dbReference type="GO" id="GO:0000160">
    <property type="term" value="P:phosphorelay signal transduction system"/>
    <property type="evidence" value="ECO:0007669"/>
    <property type="project" value="InterPro"/>
</dbReference>
<comment type="caution">
    <text evidence="3">The sequence shown here is derived from an EMBL/GenBank/DDBJ whole genome shotgun (WGS) entry which is preliminary data.</text>
</comment>
<organism evidence="3 4">
    <name type="scientific">Gluconacetobacter diazotrophicus</name>
    <name type="common">Acetobacter diazotrophicus</name>
    <dbReference type="NCBI Taxonomy" id="33996"/>
    <lineage>
        <taxon>Bacteria</taxon>
        <taxon>Pseudomonadati</taxon>
        <taxon>Pseudomonadota</taxon>
        <taxon>Alphaproteobacteria</taxon>
        <taxon>Acetobacterales</taxon>
        <taxon>Acetobacteraceae</taxon>
        <taxon>Gluconacetobacter</taxon>
    </lineage>
</organism>
<dbReference type="SUPFAM" id="SSF52172">
    <property type="entry name" value="CheY-like"/>
    <property type="match status" value="1"/>
</dbReference>
<dbReference type="Gene3D" id="3.40.50.2300">
    <property type="match status" value="1"/>
</dbReference>
<dbReference type="OMA" id="CAMESSE"/>
<dbReference type="InterPro" id="IPR050595">
    <property type="entry name" value="Bact_response_regulator"/>
</dbReference>
<feature type="modified residue" description="4-aspartylphosphate" evidence="2">
    <location>
        <position position="74"/>
    </location>
</feature>
<reference evidence="3 4" key="1">
    <citation type="submission" date="2020-04" db="EMBL/GenBank/DDBJ databases">
        <title>Description of novel Gluconacetobacter.</title>
        <authorList>
            <person name="Sombolestani A."/>
        </authorList>
    </citation>
    <scope>NUCLEOTIDE SEQUENCE [LARGE SCALE GENOMIC DNA]</scope>
    <source>
        <strain evidence="3 4">LMG 7603</strain>
    </source>
</reference>
<dbReference type="PANTHER" id="PTHR44591:SF3">
    <property type="entry name" value="RESPONSE REGULATORY DOMAIN-CONTAINING PROTEIN"/>
    <property type="match status" value="1"/>
</dbReference>
<dbReference type="InterPro" id="IPR011006">
    <property type="entry name" value="CheY-like_superfamily"/>
</dbReference>
<protein>
    <submittedName>
        <fullName evidence="3">Response regulator</fullName>
    </submittedName>
</protein>
<name>A0A7W4I768_GLUDI</name>
<evidence type="ECO:0000256" key="1">
    <source>
        <dbReference type="ARBA" id="ARBA00022553"/>
    </source>
</evidence>
<keyword evidence="1 2" id="KW-0597">Phosphoprotein</keyword>
<dbReference type="PROSITE" id="PS50110">
    <property type="entry name" value="RESPONSE_REGULATORY"/>
    <property type="match status" value="1"/>
</dbReference>
<sequence length="139" mass="14504">MIPACPSNSRSGSARPSLAVKALRILIVEDEMLIAMLMAELLSGLGHTVIGVEMTQSGTIAAAAGDRPDLMIVDARLREGSGIAAVAEILRGGFIPHIFVSGDSLRDQVLHPSAIVVEKPFDDIDLVTAIDRAVATGCS</sequence>
<dbReference type="Proteomes" id="UP000550787">
    <property type="component" value="Unassembled WGS sequence"/>
</dbReference>
<gene>
    <name evidence="3" type="ORF">HLH33_14095</name>
</gene>
<evidence type="ECO:0000313" key="3">
    <source>
        <dbReference type="EMBL" id="MBB2157432.1"/>
    </source>
</evidence>
<evidence type="ECO:0000256" key="2">
    <source>
        <dbReference type="PROSITE-ProRule" id="PRU00169"/>
    </source>
</evidence>
<accession>A0A7W4I768</accession>
<dbReference type="InterPro" id="IPR001789">
    <property type="entry name" value="Sig_transdc_resp-reg_receiver"/>
</dbReference>
<dbReference type="RefSeq" id="WP_012222473.1">
    <property type="nucleotide sequence ID" value="NZ_JABEQG010000031.1"/>
</dbReference>
<dbReference type="PANTHER" id="PTHR44591">
    <property type="entry name" value="STRESS RESPONSE REGULATOR PROTEIN 1"/>
    <property type="match status" value="1"/>
</dbReference>
<dbReference type="AlphaFoldDB" id="A0A7W4I768"/>